<name>A0A4R6SL14_LABRH</name>
<evidence type="ECO:0000313" key="3">
    <source>
        <dbReference type="Proteomes" id="UP000295444"/>
    </source>
</evidence>
<dbReference type="AlphaFoldDB" id="A0A4R6SL14"/>
<accession>A0A4R6SL14</accession>
<dbReference type="InterPro" id="IPR002731">
    <property type="entry name" value="ATPase_BadF"/>
</dbReference>
<keyword evidence="2" id="KW-0808">Transferase</keyword>
<dbReference type="PANTHER" id="PTHR43190">
    <property type="entry name" value="N-ACETYL-D-GLUCOSAMINE KINASE"/>
    <property type="match status" value="1"/>
</dbReference>
<protein>
    <submittedName>
        <fullName evidence="2">N-acetylglucosamine kinase-like BadF-type ATPase</fullName>
    </submittedName>
</protein>
<dbReference type="Pfam" id="PF01869">
    <property type="entry name" value="BcrAD_BadFG"/>
    <property type="match status" value="1"/>
</dbReference>
<gene>
    <name evidence="2" type="ORF">EV186_101591</name>
</gene>
<dbReference type="InterPro" id="IPR052519">
    <property type="entry name" value="Euk-type_GlcNAc_Kinase"/>
</dbReference>
<feature type="domain" description="ATPase BadF/BadG/BcrA/BcrD type" evidence="1">
    <location>
        <begin position="5"/>
        <end position="299"/>
    </location>
</feature>
<dbReference type="Proteomes" id="UP000295444">
    <property type="component" value="Unassembled WGS sequence"/>
</dbReference>
<dbReference type="RefSeq" id="WP_133847513.1">
    <property type="nucleotide sequence ID" value="NZ_SNXZ01000001.1"/>
</dbReference>
<proteinExistence type="predicted"/>
<keyword evidence="3" id="KW-1185">Reference proteome</keyword>
<organism evidence="2 3">
    <name type="scientific">Labedaea rhizosphaerae</name>
    <dbReference type="NCBI Taxonomy" id="598644"/>
    <lineage>
        <taxon>Bacteria</taxon>
        <taxon>Bacillati</taxon>
        <taxon>Actinomycetota</taxon>
        <taxon>Actinomycetes</taxon>
        <taxon>Pseudonocardiales</taxon>
        <taxon>Pseudonocardiaceae</taxon>
        <taxon>Labedaea</taxon>
    </lineage>
</organism>
<dbReference type="EMBL" id="SNXZ01000001">
    <property type="protein sequence ID" value="TDQ04637.1"/>
    <property type="molecule type" value="Genomic_DNA"/>
</dbReference>
<sequence>MKYVIGVDAGGTSTRAATVDMSGEVLGRGTAGGANPNSHPPKDAAARIADAIETAIGTLDPGQAAACVVGMAGAGKLADPRVAAIFDAAWAGLRLGCPVRVVTDPEVAFASATTDPDGTVVIAGTGSAVARIADRRLVGLVGGFGWLLGDEGSAFWLGREAVRGTLVELQGSAPLSALATAVLAEAVGATVDETWEQRRPAFSKLVAACNAVAPIELARFAPLVSANVGDLLADTIIAAAVEHLFASVLRANTSGPVVLIGSVAGPSSPVGAALRTRLESSGRPVHYAADGALGAAWLAAVDLHGPTAPHPTRTLT</sequence>
<evidence type="ECO:0000259" key="1">
    <source>
        <dbReference type="Pfam" id="PF01869"/>
    </source>
</evidence>
<comment type="caution">
    <text evidence="2">The sequence shown here is derived from an EMBL/GenBank/DDBJ whole genome shotgun (WGS) entry which is preliminary data.</text>
</comment>
<keyword evidence="2" id="KW-0418">Kinase</keyword>
<dbReference type="Gene3D" id="3.30.420.40">
    <property type="match status" value="2"/>
</dbReference>
<dbReference type="OrthoDB" id="8701357at2"/>
<evidence type="ECO:0000313" key="2">
    <source>
        <dbReference type="EMBL" id="TDQ04637.1"/>
    </source>
</evidence>
<reference evidence="2 3" key="1">
    <citation type="submission" date="2019-03" db="EMBL/GenBank/DDBJ databases">
        <title>Genomic Encyclopedia of Type Strains, Phase IV (KMG-IV): sequencing the most valuable type-strain genomes for metagenomic binning, comparative biology and taxonomic classification.</title>
        <authorList>
            <person name="Goeker M."/>
        </authorList>
    </citation>
    <scope>NUCLEOTIDE SEQUENCE [LARGE SCALE GENOMIC DNA]</scope>
    <source>
        <strain evidence="2 3">DSM 45361</strain>
    </source>
</reference>
<dbReference type="SUPFAM" id="SSF53067">
    <property type="entry name" value="Actin-like ATPase domain"/>
    <property type="match status" value="2"/>
</dbReference>
<dbReference type="PANTHER" id="PTHR43190:SF3">
    <property type="entry name" value="N-ACETYL-D-GLUCOSAMINE KINASE"/>
    <property type="match status" value="1"/>
</dbReference>
<dbReference type="GO" id="GO:0016301">
    <property type="term" value="F:kinase activity"/>
    <property type="evidence" value="ECO:0007669"/>
    <property type="project" value="UniProtKB-KW"/>
</dbReference>
<dbReference type="InterPro" id="IPR043129">
    <property type="entry name" value="ATPase_NBD"/>
</dbReference>